<dbReference type="EMBL" id="JBBMFI010000018">
    <property type="protein sequence ID" value="MEQ2565777.1"/>
    <property type="molecule type" value="Genomic_DNA"/>
</dbReference>
<proteinExistence type="predicted"/>
<dbReference type="Proteomes" id="UP001478133">
    <property type="component" value="Unassembled WGS sequence"/>
</dbReference>
<gene>
    <name evidence="1" type="ORF">ABFO16_05950</name>
</gene>
<evidence type="ECO:0000313" key="2">
    <source>
        <dbReference type="Proteomes" id="UP001478133"/>
    </source>
</evidence>
<sequence length="67" mass="7508">MACVKNTMEVIKNVRGTINPYYDMSCANLNDIYANNKSLFDMLCDAFNFGYAQGTKAAKAEMRKAVK</sequence>
<name>A0ABV1HTY3_9FIRM</name>
<dbReference type="RefSeq" id="WP_367286355.1">
    <property type="nucleotide sequence ID" value="NZ_JBBMEY010000008.1"/>
</dbReference>
<evidence type="ECO:0000313" key="1">
    <source>
        <dbReference type="EMBL" id="MEQ2565777.1"/>
    </source>
</evidence>
<comment type="caution">
    <text evidence="1">The sequence shown here is derived from an EMBL/GenBank/DDBJ whole genome shotgun (WGS) entry which is preliminary data.</text>
</comment>
<protein>
    <submittedName>
        <fullName evidence="1">Uncharacterized protein</fullName>
    </submittedName>
</protein>
<accession>A0ABV1HTY3</accession>
<keyword evidence="2" id="KW-1185">Reference proteome</keyword>
<reference evidence="1 2" key="1">
    <citation type="submission" date="2024-03" db="EMBL/GenBank/DDBJ databases">
        <title>Human intestinal bacterial collection.</title>
        <authorList>
            <person name="Pauvert C."/>
            <person name="Hitch T.C.A."/>
            <person name="Clavel T."/>
        </authorList>
    </citation>
    <scope>NUCLEOTIDE SEQUENCE [LARGE SCALE GENOMIC DNA]</scope>
    <source>
        <strain evidence="1 2">CLA-AP-H18</strain>
    </source>
</reference>
<organism evidence="1 2">
    <name type="scientific">Ruminococcoides intestinihominis</name>
    <dbReference type="NCBI Taxonomy" id="3133161"/>
    <lineage>
        <taxon>Bacteria</taxon>
        <taxon>Bacillati</taxon>
        <taxon>Bacillota</taxon>
        <taxon>Clostridia</taxon>
        <taxon>Eubacteriales</taxon>
        <taxon>Oscillospiraceae</taxon>
        <taxon>Ruminococcoides</taxon>
    </lineage>
</organism>